<dbReference type="EMBL" id="LS974622">
    <property type="protein sequence ID" value="CAG7870222.1"/>
    <property type="molecule type" value="Genomic_DNA"/>
</dbReference>
<accession>A0A8D9DA80</accession>
<dbReference type="Gramene" id="A06p24620.2_BraZ1">
    <property type="protein sequence ID" value="A06p24620.2_BraZ1.CDS.1"/>
    <property type="gene ID" value="A06g24620.2_BraZ1"/>
</dbReference>
<protein>
    <submittedName>
        <fullName evidence="1">Uncharacterized protein</fullName>
    </submittedName>
</protein>
<dbReference type="AlphaFoldDB" id="A0A8D9DA80"/>
<gene>
    <name evidence="1" type="ORF">BRAPAZ1V2_A06P24620.2</name>
</gene>
<dbReference type="Proteomes" id="UP000694005">
    <property type="component" value="Chromosome A06"/>
</dbReference>
<evidence type="ECO:0000313" key="2">
    <source>
        <dbReference type="Proteomes" id="UP000694005"/>
    </source>
</evidence>
<name>A0A8D9DA80_BRACM</name>
<evidence type="ECO:0000313" key="1">
    <source>
        <dbReference type="EMBL" id="CAG7870222.1"/>
    </source>
</evidence>
<sequence length="40" mass="4758">GSIGLYISLSIDFRDHFSLFFFGNRLQFQLKNEIIFHSLH</sequence>
<organism evidence="1 2">
    <name type="scientific">Brassica campestris</name>
    <name type="common">Field mustard</name>
    <dbReference type="NCBI Taxonomy" id="3711"/>
    <lineage>
        <taxon>Eukaryota</taxon>
        <taxon>Viridiplantae</taxon>
        <taxon>Streptophyta</taxon>
        <taxon>Embryophyta</taxon>
        <taxon>Tracheophyta</taxon>
        <taxon>Spermatophyta</taxon>
        <taxon>Magnoliopsida</taxon>
        <taxon>eudicotyledons</taxon>
        <taxon>Gunneridae</taxon>
        <taxon>Pentapetalae</taxon>
        <taxon>rosids</taxon>
        <taxon>malvids</taxon>
        <taxon>Brassicales</taxon>
        <taxon>Brassicaceae</taxon>
        <taxon>Brassiceae</taxon>
        <taxon>Brassica</taxon>
    </lineage>
</organism>
<feature type="non-terminal residue" evidence="1">
    <location>
        <position position="1"/>
    </location>
</feature>
<reference evidence="1 2" key="1">
    <citation type="submission" date="2021-07" db="EMBL/GenBank/DDBJ databases">
        <authorList>
            <consortium name="Genoscope - CEA"/>
            <person name="William W."/>
        </authorList>
    </citation>
    <scope>NUCLEOTIDE SEQUENCE [LARGE SCALE GENOMIC DNA]</scope>
</reference>
<proteinExistence type="predicted"/>